<evidence type="ECO:0000313" key="2">
    <source>
        <dbReference type="Proteomes" id="UP001519460"/>
    </source>
</evidence>
<proteinExistence type="predicted"/>
<protein>
    <submittedName>
        <fullName evidence="1">Uncharacterized protein</fullName>
    </submittedName>
</protein>
<dbReference type="Proteomes" id="UP001519460">
    <property type="component" value="Unassembled WGS sequence"/>
</dbReference>
<dbReference type="AlphaFoldDB" id="A0ABD0M6T6"/>
<gene>
    <name evidence="1" type="ORF">BaRGS_00001306</name>
</gene>
<name>A0ABD0M6T6_9CAEN</name>
<reference evidence="1 2" key="1">
    <citation type="journal article" date="2023" name="Sci. Data">
        <title>Genome assembly of the Korean intertidal mud-creeper Batillaria attramentaria.</title>
        <authorList>
            <person name="Patra A.K."/>
            <person name="Ho P.T."/>
            <person name="Jun S."/>
            <person name="Lee S.J."/>
            <person name="Kim Y."/>
            <person name="Won Y.J."/>
        </authorList>
    </citation>
    <scope>NUCLEOTIDE SEQUENCE [LARGE SCALE GENOMIC DNA]</scope>
    <source>
        <strain evidence="1">Wonlab-2016</strain>
    </source>
</reference>
<sequence length="88" mass="10282">MDTASSNYLLQTELMWKHYFFAGVFVRRQLLGNESTSLVGHHACLKCDVTKHRQRISQRPPVHIIRQVLMSKTEIFHKKSTDEDVGKR</sequence>
<comment type="caution">
    <text evidence="1">The sequence shown here is derived from an EMBL/GenBank/DDBJ whole genome shotgun (WGS) entry which is preliminary data.</text>
</comment>
<keyword evidence="2" id="KW-1185">Reference proteome</keyword>
<evidence type="ECO:0000313" key="1">
    <source>
        <dbReference type="EMBL" id="KAK7507371.1"/>
    </source>
</evidence>
<organism evidence="1 2">
    <name type="scientific">Batillaria attramentaria</name>
    <dbReference type="NCBI Taxonomy" id="370345"/>
    <lineage>
        <taxon>Eukaryota</taxon>
        <taxon>Metazoa</taxon>
        <taxon>Spiralia</taxon>
        <taxon>Lophotrochozoa</taxon>
        <taxon>Mollusca</taxon>
        <taxon>Gastropoda</taxon>
        <taxon>Caenogastropoda</taxon>
        <taxon>Sorbeoconcha</taxon>
        <taxon>Cerithioidea</taxon>
        <taxon>Batillariidae</taxon>
        <taxon>Batillaria</taxon>
    </lineage>
</organism>
<accession>A0ABD0M6T6</accession>
<dbReference type="EMBL" id="JACVVK020000004">
    <property type="protein sequence ID" value="KAK7507371.1"/>
    <property type="molecule type" value="Genomic_DNA"/>
</dbReference>